<comment type="caution">
    <text evidence="1">The sequence shown here is derived from an EMBL/GenBank/DDBJ whole genome shotgun (WGS) entry which is preliminary data.</text>
</comment>
<proteinExistence type="predicted"/>
<sequence>MEDIFSLLNKIPAGERHLGNWIAHRYTFGDIKYITVPTADGGNALVIVQAVVVRPSGGPIWIANASYNGRESRVVSARDEGTDGYGRYAGPHGLLSGKSVTRVPEQLEARHPGRGYGGSHSKGRLRDGFLFDEALVASKDSL</sequence>
<organism evidence="1 2">
    <name type="scientific">Ramazzottius varieornatus</name>
    <name type="common">Water bear</name>
    <name type="synonym">Tardigrade</name>
    <dbReference type="NCBI Taxonomy" id="947166"/>
    <lineage>
        <taxon>Eukaryota</taxon>
        <taxon>Metazoa</taxon>
        <taxon>Ecdysozoa</taxon>
        <taxon>Tardigrada</taxon>
        <taxon>Eutardigrada</taxon>
        <taxon>Parachela</taxon>
        <taxon>Hypsibioidea</taxon>
        <taxon>Ramazzottiidae</taxon>
        <taxon>Ramazzottius</taxon>
    </lineage>
</organism>
<dbReference type="AlphaFoldDB" id="A0A1D1VFS1"/>
<reference evidence="1 2" key="1">
    <citation type="journal article" date="2016" name="Nat. Commun.">
        <title>Extremotolerant tardigrade genome and improved radiotolerance of human cultured cells by tardigrade-unique protein.</title>
        <authorList>
            <person name="Hashimoto T."/>
            <person name="Horikawa D.D."/>
            <person name="Saito Y."/>
            <person name="Kuwahara H."/>
            <person name="Kozuka-Hata H."/>
            <person name="Shin-I T."/>
            <person name="Minakuchi Y."/>
            <person name="Ohishi K."/>
            <person name="Motoyama A."/>
            <person name="Aizu T."/>
            <person name="Enomoto A."/>
            <person name="Kondo K."/>
            <person name="Tanaka S."/>
            <person name="Hara Y."/>
            <person name="Koshikawa S."/>
            <person name="Sagara H."/>
            <person name="Miura T."/>
            <person name="Yokobori S."/>
            <person name="Miyagawa K."/>
            <person name="Suzuki Y."/>
            <person name="Kubo T."/>
            <person name="Oyama M."/>
            <person name="Kohara Y."/>
            <person name="Fujiyama A."/>
            <person name="Arakawa K."/>
            <person name="Katayama T."/>
            <person name="Toyoda A."/>
            <person name="Kunieda T."/>
        </authorList>
    </citation>
    <scope>NUCLEOTIDE SEQUENCE [LARGE SCALE GENOMIC DNA]</scope>
    <source>
        <strain evidence="1 2">YOKOZUNA-1</strain>
    </source>
</reference>
<dbReference type="Proteomes" id="UP000186922">
    <property type="component" value="Unassembled WGS sequence"/>
</dbReference>
<protein>
    <submittedName>
        <fullName evidence="1">Uncharacterized protein</fullName>
    </submittedName>
</protein>
<evidence type="ECO:0000313" key="2">
    <source>
        <dbReference type="Proteomes" id="UP000186922"/>
    </source>
</evidence>
<dbReference type="EMBL" id="BDGG01000006">
    <property type="protein sequence ID" value="GAV00470.1"/>
    <property type="molecule type" value="Genomic_DNA"/>
</dbReference>
<gene>
    <name evidence="1" type="primary">RvY_11313-1</name>
    <name evidence="1" type="synonym">RvY_11313.1</name>
    <name evidence="1" type="ORF">RvY_11313</name>
</gene>
<evidence type="ECO:0000313" key="1">
    <source>
        <dbReference type="EMBL" id="GAV00470.1"/>
    </source>
</evidence>
<name>A0A1D1VFS1_RAMVA</name>
<keyword evidence="2" id="KW-1185">Reference proteome</keyword>
<accession>A0A1D1VFS1</accession>